<accession>A0ABQ4RTW6</accession>
<keyword evidence="2" id="KW-1185">Reference proteome</keyword>
<evidence type="ECO:0000313" key="1">
    <source>
        <dbReference type="EMBL" id="GJD93664.1"/>
    </source>
</evidence>
<protein>
    <submittedName>
        <fullName evidence="1">Uncharacterized protein</fullName>
    </submittedName>
</protein>
<dbReference type="EMBL" id="BPQP01000013">
    <property type="protein sequence ID" value="GJD93664.1"/>
    <property type="molecule type" value="Genomic_DNA"/>
</dbReference>
<reference evidence="1" key="1">
    <citation type="journal article" date="2021" name="Front. Microbiol.">
        <title>Comprehensive Comparative Genomics and Phenotyping of Methylobacterium Species.</title>
        <authorList>
            <person name="Alessa O."/>
            <person name="Ogura Y."/>
            <person name="Fujitani Y."/>
            <person name="Takami H."/>
            <person name="Hayashi T."/>
            <person name="Sahin N."/>
            <person name="Tani A."/>
        </authorList>
    </citation>
    <scope>NUCLEOTIDE SEQUENCE</scope>
    <source>
        <strain evidence="1">DSM 19015</strain>
    </source>
</reference>
<dbReference type="Proteomes" id="UP001055125">
    <property type="component" value="Unassembled WGS sequence"/>
</dbReference>
<organism evidence="1 2">
    <name type="scientific">Methylobacterium iners</name>
    <dbReference type="NCBI Taxonomy" id="418707"/>
    <lineage>
        <taxon>Bacteria</taxon>
        <taxon>Pseudomonadati</taxon>
        <taxon>Pseudomonadota</taxon>
        <taxon>Alphaproteobacteria</taxon>
        <taxon>Hyphomicrobiales</taxon>
        <taxon>Methylobacteriaceae</taxon>
        <taxon>Methylobacterium</taxon>
    </lineage>
</organism>
<evidence type="ECO:0000313" key="2">
    <source>
        <dbReference type="Proteomes" id="UP001055125"/>
    </source>
</evidence>
<sequence>MMNFLLGTVAGALIAGIATIAAARHPEVQMRLGLVPPTGAIILPAAHPRLEPPCGLASAKPAEAAVGQADMLFSRRRFWFVAP</sequence>
<proteinExistence type="predicted"/>
<reference evidence="1" key="2">
    <citation type="submission" date="2021-08" db="EMBL/GenBank/DDBJ databases">
        <authorList>
            <person name="Tani A."/>
            <person name="Ola A."/>
            <person name="Ogura Y."/>
            <person name="Katsura K."/>
            <person name="Hayashi T."/>
        </authorList>
    </citation>
    <scope>NUCLEOTIDE SEQUENCE</scope>
    <source>
        <strain evidence="1">DSM 19015</strain>
    </source>
</reference>
<dbReference type="RefSeq" id="WP_238242864.1">
    <property type="nucleotide sequence ID" value="NZ_BPQP01000013.1"/>
</dbReference>
<comment type="caution">
    <text evidence="1">The sequence shown here is derived from an EMBL/GenBank/DDBJ whole genome shotgun (WGS) entry which is preliminary data.</text>
</comment>
<name>A0ABQ4RTW6_9HYPH</name>
<gene>
    <name evidence="1" type="ORF">OCOJLMKI_0860</name>
</gene>